<reference evidence="2" key="1">
    <citation type="journal article" date="2015" name="BMC Genomics">
        <title>Draft genome of a commonly misdiagnosed multidrug resistant pathogen Candida auris.</title>
        <authorList>
            <person name="Chatterjee S."/>
            <person name="Alampalli S.V."/>
            <person name="Nageshan R.K."/>
            <person name="Chettiar S.T."/>
            <person name="Joshi S."/>
            <person name="Tatu U.S."/>
        </authorList>
    </citation>
    <scope>NUCLEOTIDE SEQUENCE [LARGE SCALE GENOMIC DNA]</scope>
    <source>
        <strain evidence="2">6684</strain>
    </source>
</reference>
<dbReference type="VEuPathDB" id="FungiDB:CJI96_0004880"/>
<organism evidence="1 2">
    <name type="scientific">Candidozyma auris</name>
    <name type="common">Yeast</name>
    <name type="synonym">Candida auris</name>
    <dbReference type="NCBI Taxonomy" id="498019"/>
    <lineage>
        <taxon>Eukaryota</taxon>
        <taxon>Fungi</taxon>
        <taxon>Dikarya</taxon>
        <taxon>Ascomycota</taxon>
        <taxon>Saccharomycotina</taxon>
        <taxon>Pichiomycetes</taxon>
        <taxon>Metschnikowiaceae</taxon>
        <taxon>Candidozyma</taxon>
    </lineage>
</organism>
<gene>
    <name evidence="1" type="ORF">QG37_05881</name>
</gene>
<name>A0A0L0NTJ0_CANAR</name>
<evidence type="ECO:0000313" key="2">
    <source>
        <dbReference type="Proteomes" id="UP000037122"/>
    </source>
</evidence>
<comment type="caution">
    <text evidence="1">The sequence shown here is derived from an EMBL/GenBank/DDBJ whole genome shotgun (WGS) entry which is preliminary data.</text>
</comment>
<dbReference type="AlphaFoldDB" id="A0A0L0NTJ0"/>
<dbReference type="VEuPathDB" id="FungiDB:B9J08_002319"/>
<accession>A0A0L0NTJ0</accession>
<protein>
    <submittedName>
        <fullName evidence="1">Uncharacterized protein</fullName>
    </submittedName>
</protein>
<dbReference type="VEuPathDB" id="FungiDB:QG37_05881"/>
<dbReference type="Proteomes" id="UP000037122">
    <property type="component" value="Unassembled WGS sequence"/>
</dbReference>
<dbReference type="VEuPathDB" id="FungiDB:CJI97_001862"/>
<evidence type="ECO:0000313" key="1">
    <source>
        <dbReference type="EMBL" id="KND97492.1"/>
    </source>
</evidence>
<sequence>MNFYLLSKALAATCVTSSATADGHFVDSAKLLKHSPTLTSCYFAKANLSIVPSERLLSDTDHHCVKHVKFPFMESSGRSFADSKARVNAQHHLKDSAFSFIFEFGFIIRLFFGGIPIDTPQRVSRSVGNTLTRVPPSKRSPKVLYNPDFVQNEINFTAHPFYAPFYRVDLSLISSLAKTRLASAKHYKKSVKFFKNLESCCLSQPKAARVSFAPSPVKQNFITTEPPILVQSLPSSTSTKSALKKSPGPSALPRVEWQEVNFAGFYKLVDKIFAVLENETDSASFNAKLNSLYSVLLREVVLKVKANYTGYGNKLDHLRSSVLSVHGNLRGLHNELECINDEYESGESIILRLCSFKKRLTLASKLFSKSSLHFAIATKEAKKAQALLFEDIVKCQKLCHKVHSCQADVISSLTCNSDALPGAIRFSKQTSFIHQIRPQPVTERFVNLLDDTNFSLNTTEMLLKSLKNVFGQLLWIATLANQVQNPLHV</sequence>
<dbReference type="VEuPathDB" id="FungiDB:CJJ07_005187"/>
<dbReference type="EMBL" id="LGST01000041">
    <property type="protein sequence ID" value="KND97492.1"/>
    <property type="molecule type" value="Genomic_DNA"/>
</dbReference>
<dbReference type="VEuPathDB" id="FungiDB:CJJ09_005411"/>
<proteinExistence type="predicted"/>